<proteinExistence type="predicted"/>
<dbReference type="InterPro" id="IPR016071">
    <property type="entry name" value="Staphylococal_nuclease_OB-fold"/>
</dbReference>
<evidence type="ECO:0000256" key="3">
    <source>
        <dbReference type="ARBA" id="ARBA00022801"/>
    </source>
</evidence>
<dbReference type="Gene3D" id="2.40.50.90">
    <property type="match status" value="1"/>
</dbReference>
<evidence type="ECO:0000313" key="5">
    <source>
        <dbReference type="EMBL" id="OYD15814.1"/>
    </source>
</evidence>
<feature type="domain" description="TNase-like" evidence="4">
    <location>
        <begin position="17"/>
        <end position="139"/>
    </location>
</feature>
<reference evidence="5 6" key="1">
    <citation type="submission" date="2017-07" db="EMBL/GenBank/DDBJ databases">
        <title>Recovery of genomes from metagenomes via a dereplication, aggregation, and scoring strategy.</title>
        <authorList>
            <person name="Sieber C.M."/>
            <person name="Probst A.J."/>
            <person name="Sharrar A."/>
            <person name="Thomas B.C."/>
            <person name="Hess M."/>
            <person name="Tringe S.G."/>
            <person name="Banfield J.F."/>
        </authorList>
    </citation>
    <scope>NUCLEOTIDE SEQUENCE [LARGE SCALE GENOMIC DNA]</scope>
    <source>
        <strain evidence="5">JGI_Cruoil_03_51_56</strain>
    </source>
</reference>
<protein>
    <recommendedName>
        <fullName evidence="4">TNase-like domain-containing protein</fullName>
    </recommendedName>
</protein>
<comment type="caution">
    <text evidence="5">The sequence shown here is derived from an EMBL/GenBank/DDBJ whole genome shotgun (WGS) entry which is preliminary data.</text>
</comment>
<keyword evidence="3" id="KW-0378">Hydrolase</keyword>
<evidence type="ECO:0000256" key="2">
    <source>
        <dbReference type="ARBA" id="ARBA00022759"/>
    </source>
</evidence>
<dbReference type="PANTHER" id="PTHR12302:SF3">
    <property type="entry name" value="SERINE_THREONINE-PROTEIN KINASE 31"/>
    <property type="match status" value="1"/>
</dbReference>
<accession>A0A235BUB6</accession>
<gene>
    <name evidence="5" type="ORF">CH330_04730</name>
</gene>
<dbReference type="GO" id="GO:0004519">
    <property type="term" value="F:endonuclease activity"/>
    <property type="evidence" value="ECO:0007669"/>
    <property type="project" value="UniProtKB-KW"/>
</dbReference>
<dbReference type="Pfam" id="PF00565">
    <property type="entry name" value="SNase"/>
    <property type="match status" value="1"/>
</dbReference>
<dbReference type="SUPFAM" id="SSF50199">
    <property type="entry name" value="Staphylococcal nuclease"/>
    <property type="match status" value="1"/>
</dbReference>
<evidence type="ECO:0000256" key="1">
    <source>
        <dbReference type="ARBA" id="ARBA00022722"/>
    </source>
</evidence>
<dbReference type="GO" id="GO:0016787">
    <property type="term" value="F:hydrolase activity"/>
    <property type="evidence" value="ECO:0007669"/>
    <property type="project" value="UniProtKB-KW"/>
</dbReference>
<dbReference type="Proteomes" id="UP000215559">
    <property type="component" value="Unassembled WGS sequence"/>
</dbReference>
<evidence type="ECO:0000259" key="4">
    <source>
        <dbReference type="PROSITE" id="PS50830"/>
    </source>
</evidence>
<dbReference type="SMART" id="SM00318">
    <property type="entry name" value="SNc"/>
    <property type="match status" value="1"/>
</dbReference>
<dbReference type="EMBL" id="NOZP01000083">
    <property type="protein sequence ID" value="OYD15814.1"/>
    <property type="molecule type" value="Genomic_DNA"/>
</dbReference>
<dbReference type="PANTHER" id="PTHR12302">
    <property type="entry name" value="EBNA2 BINDING PROTEIN P100"/>
    <property type="match status" value="1"/>
</dbReference>
<organism evidence="5 6">
    <name type="scientific">candidate division WOR-3 bacterium JGI_Cruoil_03_51_56</name>
    <dbReference type="NCBI Taxonomy" id="1973747"/>
    <lineage>
        <taxon>Bacteria</taxon>
        <taxon>Bacteria division WOR-3</taxon>
    </lineage>
</organism>
<dbReference type="PROSITE" id="PS50830">
    <property type="entry name" value="TNASE_3"/>
    <property type="match status" value="1"/>
</dbReference>
<name>A0A235BUB6_UNCW3</name>
<dbReference type="InterPro" id="IPR035437">
    <property type="entry name" value="SNase_OB-fold_sf"/>
</dbReference>
<keyword evidence="2" id="KW-0255">Endonuclease</keyword>
<keyword evidence="1" id="KW-0540">Nuclease</keyword>
<dbReference type="AlphaFoldDB" id="A0A235BUB6"/>
<evidence type="ECO:0000313" key="6">
    <source>
        <dbReference type="Proteomes" id="UP000215559"/>
    </source>
</evidence>
<sequence>MRDVLIFMLVLCSGLFADEVTRVIKINDGDTFMTSDSEYVRMLGIDAAETYQPGGDIATEMLEKYISGKTVRLVRDGPDKDHFGRLLRYVYVDSLMVNAEMVKKGYATVRLYQKHLKYQDSLEQLEKEACRIGKGLWAFNVFTPPSIELLKEKLAKESLKDSGVISWIDADKHIGELAVVEGTIVTTYLSDKVLHLNFNEDYHRYFNVAVFTTELYKFPAHPDEYYRNKKVRVTGIIKGYKGAPNMVVKDPGQIEVLKQEQ</sequence>